<dbReference type="EC" id="4.4.1.13" evidence="2"/>
<organism evidence="7 8">
    <name type="scientific">Vagococcus bubulae</name>
    <dbReference type="NCBI Taxonomy" id="1977868"/>
    <lineage>
        <taxon>Bacteria</taxon>
        <taxon>Bacillati</taxon>
        <taxon>Bacillota</taxon>
        <taxon>Bacilli</taxon>
        <taxon>Lactobacillales</taxon>
        <taxon>Enterococcaceae</taxon>
        <taxon>Vagococcus</taxon>
    </lineage>
</organism>
<dbReference type="InterPro" id="IPR027619">
    <property type="entry name" value="C-S_lyase_PatB-like"/>
</dbReference>
<sequence length="399" mass="46591">MTKKEWITMTTFADNYYVDRYQTDSLKWDGVEERFGDKELLPLWVADMDFQVPKEVQEKMQERINHGVFGYSLVPDEYVNSVISWQKRRHNVLIQKEWLRFCTGVVNALHYLIQGFTKEEEAVMIFSPVYYPFYDVVNENNRQLVVSDLMIEKGQYSIDFNDMEEKIKHHHVKALIFCSPHNPVGRVWTVEEMEKVALICQKYHVLLISDEIHQDFIHKNHVFTSFLGIEKVDLDQLIVLNSASKSFNLASLLHSHVLIPSDEMRATYDEFITTKISNPTSLMGVIATQASYEFGEKWLDELNQTIDDNFDLMTQTFKALLPEAIVYEKQGTYLSWVDLSYYVTQDKMKEIVQDKAKLAIDYGEWFGKQSGTFIRINLATHPNNIKLAVQHLEKAIKNS</sequence>
<evidence type="ECO:0000256" key="2">
    <source>
        <dbReference type="ARBA" id="ARBA00012224"/>
    </source>
</evidence>
<dbReference type="GO" id="GO:0047804">
    <property type="term" value="F:cysteine-S-conjugate beta-lyase activity"/>
    <property type="evidence" value="ECO:0007669"/>
    <property type="project" value="UniProtKB-EC"/>
</dbReference>
<keyword evidence="3" id="KW-0663">Pyridoxal phosphate</keyword>
<dbReference type="InterPro" id="IPR051798">
    <property type="entry name" value="Class-II_PLP-Dep_Aminotrans"/>
</dbReference>
<accession>A0A429ZCB8</accession>
<proteinExistence type="inferred from homology"/>
<comment type="caution">
    <text evidence="7">The sequence shown here is derived from an EMBL/GenBank/DDBJ whole genome shotgun (WGS) entry which is preliminary data.</text>
</comment>
<dbReference type="CDD" id="cd00609">
    <property type="entry name" value="AAT_like"/>
    <property type="match status" value="1"/>
</dbReference>
<dbReference type="PANTHER" id="PTHR43525:SF1">
    <property type="entry name" value="PROTEIN MALY"/>
    <property type="match status" value="1"/>
</dbReference>
<dbReference type="AlphaFoldDB" id="A0A429ZCB8"/>
<dbReference type="SUPFAM" id="SSF53383">
    <property type="entry name" value="PLP-dependent transferases"/>
    <property type="match status" value="1"/>
</dbReference>
<evidence type="ECO:0000256" key="1">
    <source>
        <dbReference type="ARBA" id="ARBA00001933"/>
    </source>
</evidence>
<evidence type="ECO:0000256" key="3">
    <source>
        <dbReference type="ARBA" id="ARBA00022898"/>
    </source>
</evidence>
<dbReference type="EMBL" id="NGJT01000024">
    <property type="protein sequence ID" value="RST91348.1"/>
    <property type="molecule type" value="Genomic_DNA"/>
</dbReference>
<protein>
    <recommendedName>
        <fullName evidence="2">cysteine-S-conjugate beta-lyase</fullName>
        <ecNumber evidence="2">4.4.1.13</ecNumber>
    </recommendedName>
</protein>
<name>A0A429ZCB8_9ENTE</name>
<dbReference type="Gene3D" id="3.90.1150.10">
    <property type="entry name" value="Aspartate Aminotransferase, domain 1"/>
    <property type="match status" value="1"/>
</dbReference>
<evidence type="ECO:0000259" key="6">
    <source>
        <dbReference type="Pfam" id="PF00155"/>
    </source>
</evidence>
<dbReference type="InterPro" id="IPR004839">
    <property type="entry name" value="Aminotransferase_I/II_large"/>
</dbReference>
<feature type="domain" description="Aminotransferase class I/classII large" evidence="6">
    <location>
        <begin position="41"/>
        <end position="391"/>
    </location>
</feature>
<reference evidence="7 8" key="1">
    <citation type="submission" date="2017-05" db="EMBL/GenBank/DDBJ databases">
        <title>Vagococcus spp. assemblies.</title>
        <authorList>
            <person name="Gulvik C.A."/>
        </authorList>
    </citation>
    <scope>NUCLEOTIDE SEQUENCE [LARGE SCALE GENOMIC DNA]</scope>
    <source>
        <strain evidence="7 8">SS1994</strain>
    </source>
</reference>
<keyword evidence="4" id="KW-0456">Lyase</keyword>
<dbReference type="Gene3D" id="3.40.640.10">
    <property type="entry name" value="Type I PLP-dependent aspartate aminotransferase-like (Major domain)"/>
    <property type="match status" value="1"/>
</dbReference>
<dbReference type="NCBIfam" id="TIGR04350">
    <property type="entry name" value="C_S_lyase_PatB"/>
    <property type="match status" value="1"/>
</dbReference>
<dbReference type="PANTHER" id="PTHR43525">
    <property type="entry name" value="PROTEIN MALY"/>
    <property type="match status" value="1"/>
</dbReference>
<dbReference type="GO" id="GO:0030170">
    <property type="term" value="F:pyridoxal phosphate binding"/>
    <property type="evidence" value="ECO:0007669"/>
    <property type="project" value="InterPro"/>
</dbReference>
<evidence type="ECO:0000256" key="5">
    <source>
        <dbReference type="ARBA" id="ARBA00037974"/>
    </source>
</evidence>
<gene>
    <name evidence="7" type="ORF">CBF36_10225</name>
</gene>
<dbReference type="Pfam" id="PF00155">
    <property type="entry name" value="Aminotran_1_2"/>
    <property type="match status" value="1"/>
</dbReference>
<evidence type="ECO:0000313" key="8">
    <source>
        <dbReference type="Proteomes" id="UP000288490"/>
    </source>
</evidence>
<dbReference type="InterPro" id="IPR015424">
    <property type="entry name" value="PyrdxlP-dep_Trfase"/>
</dbReference>
<dbReference type="InterPro" id="IPR015421">
    <property type="entry name" value="PyrdxlP-dep_Trfase_major"/>
</dbReference>
<dbReference type="Proteomes" id="UP000288490">
    <property type="component" value="Unassembled WGS sequence"/>
</dbReference>
<dbReference type="OrthoDB" id="9802872at2"/>
<evidence type="ECO:0000256" key="4">
    <source>
        <dbReference type="ARBA" id="ARBA00023239"/>
    </source>
</evidence>
<dbReference type="InterPro" id="IPR015422">
    <property type="entry name" value="PyrdxlP-dep_Trfase_small"/>
</dbReference>
<comment type="cofactor">
    <cofactor evidence="1">
        <name>pyridoxal 5'-phosphate</name>
        <dbReference type="ChEBI" id="CHEBI:597326"/>
    </cofactor>
</comment>
<comment type="similarity">
    <text evidence="5">Belongs to the class-II pyridoxal-phosphate-dependent aminotransferase family. MalY/PatB cystathionine beta-lyase subfamily.</text>
</comment>
<keyword evidence="8" id="KW-1185">Reference proteome</keyword>
<evidence type="ECO:0000313" key="7">
    <source>
        <dbReference type="EMBL" id="RST91348.1"/>
    </source>
</evidence>